<evidence type="ECO:0000313" key="2">
    <source>
        <dbReference type="Proteomes" id="UP000192758"/>
    </source>
</evidence>
<evidence type="ECO:0000313" key="1">
    <source>
        <dbReference type="EMBL" id="OQS55051.1"/>
    </source>
</evidence>
<organism evidence="1 2">
    <name type="scientific">Ecytonucleospora hepatopenaei</name>
    <dbReference type="NCBI Taxonomy" id="646526"/>
    <lineage>
        <taxon>Eukaryota</taxon>
        <taxon>Fungi</taxon>
        <taxon>Fungi incertae sedis</taxon>
        <taxon>Microsporidia</taxon>
        <taxon>Enterocytozoonidae</taxon>
        <taxon>Ecytonucleospora</taxon>
    </lineage>
</organism>
<keyword evidence="2" id="KW-1185">Reference proteome</keyword>
<dbReference type="EMBL" id="MNPJ01000014">
    <property type="protein sequence ID" value="OQS55051.1"/>
    <property type="molecule type" value="Genomic_DNA"/>
</dbReference>
<gene>
    <name evidence="1" type="ORF">EHP00_1464</name>
</gene>
<name>A0A1W0E733_9MICR</name>
<proteinExistence type="predicted"/>
<comment type="caution">
    <text evidence="1">The sequence shown here is derived from an EMBL/GenBank/DDBJ whole genome shotgun (WGS) entry which is preliminary data.</text>
</comment>
<dbReference type="VEuPathDB" id="MicrosporidiaDB:EHP00_1464"/>
<reference evidence="1 2" key="1">
    <citation type="journal article" date="2017" name="Environ. Microbiol.">
        <title>Decay of the glycolytic pathway and adaptation to intranuclear parasitism within Enterocytozoonidae microsporidia.</title>
        <authorList>
            <person name="Wiredu Boakye D."/>
            <person name="Jaroenlak P."/>
            <person name="Prachumwat A."/>
            <person name="Williams T.A."/>
            <person name="Bateman K.S."/>
            <person name="Itsathitphaisarn O."/>
            <person name="Sritunyalucksana K."/>
            <person name="Paszkiewicz K.H."/>
            <person name="Moore K.A."/>
            <person name="Stentiford G.D."/>
            <person name="Williams B.A."/>
        </authorList>
    </citation>
    <scope>NUCLEOTIDE SEQUENCE [LARGE SCALE GENOMIC DNA]</scope>
    <source>
        <strain evidence="1 2">TH1</strain>
    </source>
</reference>
<dbReference type="Proteomes" id="UP000192758">
    <property type="component" value="Unassembled WGS sequence"/>
</dbReference>
<dbReference type="AlphaFoldDB" id="A0A1W0E733"/>
<sequence length="79" mass="9306">MYLNVVEKMISLNYHEIISADTKFIVFLKSCIIRPNEHRKKQVNLNLSIKSCNILMLLGMFCEDIKVFMLRLLESQNDN</sequence>
<accession>A0A1W0E733</accession>
<protein>
    <submittedName>
        <fullName evidence="1">Uncharacterized protein</fullName>
    </submittedName>
</protein>